<dbReference type="SUPFAM" id="SSF52540">
    <property type="entry name" value="P-loop containing nucleoside triphosphate hydrolases"/>
    <property type="match status" value="1"/>
</dbReference>
<dbReference type="InterPro" id="IPR016032">
    <property type="entry name" value="Sig_transdc_resp-reg_C-effctor"/>
</dbReference>
<dbReference type="Gene3D" id="1.25.40.10">
    <property type="entry name" value="Tetratricopeptide repeat domain"/>
    <property type="match status" value="1"/>
</dbReference>
<dbReference type="InterPro" id="IPR027417">
    <property type="entry name" value="P-loop_NTPase"/>
</dbReference>
<name>A0A7D3ZKV6_ACTVE</name>
<dbReference type="GO" id="GO:0006355">
    <property type="term" value="P:regulation of DNA-templated transcription"/>
    <property type="evidence" value="ECO:0007669"/>
    <property type="project" value="InterPro"/>
</dbReference>
<organism evidence="5 6">
    <name type="scientific">Actinomadura verrucosospora</name>
    <dbReference type="NCBI Taxonomy" id="46165"/>
    <lineage>
        <taxon>Bacteria</taxon>
        <taxon>Bacillati</taxon>
        <taxon>Actinomycetota</taxon>
        <taxon>Actinomycetes</taxon>
        <taxon>Streptosporangiales</taxon>
        <taxon>Thermomonosporaceae</taxon>
        <taxon>Actinomadura</taxon>
    </lineage>
</organism>
<evidence type="ECO:0000313" key="6">
    <source>
        <dbReference type="Proteomes" id="UP000501240"/>
    </source>
</evidence>
<dbReference type="GO" id="GO:0003677">
    <property type="term" value="F:DNA binding"/>
    <property type="evidence" value="ECO:0007669"/>
    <property type="project" value="InterPro"/>
</dbReference>
<accession>A0A7D3ZKV6</accession>
<evidence type="ECO:0000313" key="5">
    <source>
        <dbReference type="EMBL" id="QKG22521.1"/>
    </source>
</evidence>
<sequence>MSPVLVGRAAELGVLEDALASAPGAVLVGGEAGLGKTRLIREFAASVGRGRARVLIGGCLELGSDGLPFAPFTTVLRGLVRDIGIDGVAALVPRGDTGCLARLLPEFGEPESDAATGEERARLFEVVLTLFERLAEREPVVLVIEDAHWADRSTRDLLAFLVRNLSVAPVLIVVTYRSDELHRAHPLRPLLGGLERVDRVSRLEIGRLARSDVAALVTEVLGHAPPAGLVDRIDARSEGNPLFIEALLDDDGTLACELPESLRDLLLAGVQRLPEETQDVLRDASGGGTRIEHALLAAVSGLDDSALTRVLRPAVAANVLVVDGDGYAFRHALIREAVHDDLLPGEYTRLHTRYAEALENDPGLVPSGRLWVELSHHWKAANDATWALVASWRAAADARKALAYAECLTMLSRVLHLWDRVPDAAERIGADHIKVMEDAAAAADLAGEYDRGIKFVTAALKEVEAAGDPAACTGEAEADIAETGIDIERWASLLELRGHMRYEMARPGFVEDLRAAVKALPADRPTVLRARALATFATYVRFSTDIPEAQAAAAESLAIARKLGDPVAEAQALITLFCADINYSDYTAVTEGTLKEIERAVDTAGSHRVQLRYYVIKSHFLEGAGRHEEAAAVAAKGKELAREYGVARTQGTFLCINQAEPLVSLGRWDEAIAVMNHAMEQEPAVTIRTSLLVLSGAVALARGDLDTARERLEGSREIMRLRMKWRKTQDYFSSLWLEARLALAEGRPQDVLPAVEHVIEEAGLPDDARYALPVLVAGAAACAEIGAPAAPVLRRIEERAAGLTISGPLQRAHKLVLDAETSRARGVPDRAGWDRAAAAWEAIGNPYGRAQALVRAAEAALADGDHDAASARLRIAGDAAADLGAATLAEQVADLQRRTRAPRRTAADPSAPLGLTPREYEVLRLVAEGRSNRDIAEALFISVKTASVHVSNILGKLEVANRGEAAATAHRLALFAGSAGGSAAAGRGSVAGPPPRTPATEPSDHTGTDVAGLHGRAPRKHAVLLLAERRSATVPATAQCAPRIAPCDGRHTENGGHEFTW</sequence>
<dbReference type="PROSITE" id="PS50043">
    <property type="entry name" value="HTH_LUXR_2"/>
    <property type="match status" value="1"/>
</dbReference>
<evidence type="ECO:0000256" key="3">
    <source>
        <dbReference type="SAM" id="MobiDB-lite"/>
    </source>
</evidence>
<dbReference type="GO" id="GO:0005524">
    <property type="term" value="F:ATP binding"/>
    <property type="evidence" value="ECO:0007669"/>
    <property type="project" value="UniProtKB-KW"/>
</dbReference>
<dbReference type="AlphaFoldDB" id="A0A7D3ZKV6"/>
<dbReference type="Gene3D" id="1.10.10.10">
    <property type="entry name" value="Winged helix-like DNA-binding domain superfamily/Winged helix DNA-binding domain"/>
    <property type="match status" value="1"/>
</dbReference>
<dbReference type="PRINTS" id="PR00038">
    <property type="entry name" value="HTHLUXR"/>
</dbReference>
<gene>
    <name evidence="5" type="ORF">ACTIVE_4161</name>
</gene>
<evidence type="ECO:0000256" key="1">
    <source>
        <dbReference type="ARBA" id="ARBA00022741"/>
    </source>
</evidence>
<proteinExistence type="predicted"/>
<dbReference type="InterPro" id="IPR041664">
    <property type="entry name" value="AAA_16"/>
</dbReference>
<protein>
    <submittedName>
        <fullName evidence="5">LuxR family transcriptional regulator</fullName>
    </submittedName>
</protein>
<dbReference type="InterPro" id="IPR011990">
    <property type="entry name" value="TPR-like_helical_dom_sf"/>
</dbReference>
<dbReference type="PANTHER" id="PTHR16305">
    <property type="entry name" value="TESTICULAR SOLUBLE ADENYLYL CYCLASE"/>
    <property type="match status" value="1"/>
</dbReference>
<feature type="domain" description="HTH luxR-type" evidence="4">
    <location>
        <begin position="908"/>
        <end position="973"/>
    </location>
</feature>
<dbReference type="PANTHER" id="PTHR16305:SF35">
    <property type="entry name" value="TRANSCRIPTIONAL ACTIVATOR DOMAIN"/>
    <property type="match status" value="1"/>
</dbReference>
<dbReference type="EMBL" id="CP053892">
    <property type="protein sequence ID" value="QKG22521.1"/>
    <property type="molecule type" value="Genomic_DNA"/>
</dbReference>
<evidence type="ECO:0000256" key="2">
    <source>
        <dbReference type="ARBA" id="ARBA00022840"/>
    </source>
</evidence>
<keyword evidence="1" id="KW-0547">Nucleotide-binding</keyword>
<feature type="region of interest" description="Disordered" evidence="3">
    <location>
        <begin position="983"/>
        <end position="1014"/>
    </location>
</feature>
<dbReference type="SMART" id="SM00421">
    <property type="entry name" value="HTH_LUXR"/>
    <property type="match status" value="1"/>
</dbReference>
<dbReference type="SUPFAM" id="SSF46894">
    <property type="entry name" value="C-terminal effector domain of the bipartite response regulators"/>
    <property type="match status" value="1"/>
</dbReference>
<dbReference type="CDD" id="cd06170">
    <property type="entry name" value="LuxR_C_like"/>
    <property type="match status" value="1"/>
</dbReference>
<evidence type="ECO:0000259" key="4">
    <source>
        <dbReference type="PROSITE" id="PS50043"/>
    </source>
</evidence>
<dbReference type="InterPro" id="IPR000792">
    <property type="entry name" value="Tscrpt_reg_LuxR_C"/>
</dbReference>
<dbReference type="GO" id="GO:0004016">
    <property type="term" value="F:adenylate cyclase activity"/>
    <property type="evidence" value="ECO:0007669"/>
    <property type="project" value="TreeGrafter"/>
</dbReference>
<dbReference type="SUPFAM" id="SSF48452">
    <property type="entry name" value="TPR-like"/>
    <property type="match status" value="1"/>
</dbReference>
<dbReference type="Pfam" id="PF00196">
    <property type="entry name" value="GerE"/>
    <property type="match status" value="1"/>
</dbReference>
<dbReference type="InterPro" id="IPR036388">
    <property type="entry name" value="WH-like_DNA-bd_sf"/>
</dbReference>
<dbReference type="GO" id="GO:0005737">
    <property type="term" value="C:cytoplasm"/>
    <property type="evidence" value="ECO:0007669"/>
    <property type="project" value="TreeGrafter"/>
</dbReference>
<reference evidence="5 6" key="1">
    <citation type="submission" date="2020-05" db="EMBL/GenBank/DDBJ databases">
        <title>Actinomadura verrucosospora NRRL-B18236 (PFL_A860) Genome sequencing and assembly.</title>
        <authorList>
            <person name="Samborskyy M."/>
        </authorList>
    </citation>
    <scope>NUCLEOTIDE SEQUENCE [LARGE SCALE GENOMIC DNA]</scope>
    <source>
        <strain evidence="5 6">NRRL:B18236</strain>
    </source>
</reference>
<dbReference type="Proteomes" id="UP000501240">
    <property type="component" value="Chromosome"/>
</dbReference>
<keyword evidence="6" id="KW-1185">Reference proteome</keyword>
<dbReference type="Pfam" id="PF13191">
    <property type="entry name" value="AAA_16"/>
    <property type="match status" value="1"/>
</dbReference>
<keyword evidence="2" id="KW-0067">ATP-binding</keyword>